<keyword evidence="1 2" id="KW-0732">Signal</keyword>
<dbReference type="Pfam" id="PF12849">
    <property type="entry name" value="PBP_like_2"/>
    <property type="match status" value="1"/>
</dbReference>
<evidence type="ECO:0000313" key="7">
    <source>
        <dbReference type="Proteomes" id="UP000051887"/>
    </source>
</evidence>
<evidence type="ECO:0000259" key="3">
    <source>
        <dbReference type="Pfam" id="PF12849"/>
    </source>
</evidence>
<dbReference type="RefSeq" id="WP_058242025.1">
    <property type="nucleotide sequence ID" value="NZ_CYSB01000025.1"/>
</dbReference>
<reference evidence="4 6" key="1">
    <citation type="submission" date="2015-09" db="EMBL/GenBank/DDBJ databases">
        <authorList>
            <person name="Rodrigo-Torres L."/>
            <person name="Arahal D.R."/>
        </authorList>
    </citation>
    <scope>NUCLEOTIDE SEQUENCE [LARGE SCALE GENOMIC DNA]</scope>
    <source>
        <strain evidence="4 6">CECT 5118</strain>
    </source>
</reference>
<organism evidence="5 7">
    <name type="scientific">Thalassovita autumnalis</name>
    <dbReference type="NCBI Taxonomy" id="2072972"/>
    <lineage>
        <taxon>Bacteria</taxon>
        <taxon>Pseudomonadati</taxon>
        <taxon>Pseudomonadota</taxon>
        <taxon>Alphaproteobacteria</taxon>
        <taxon>Rhodobacterales</taxon>
        <taxon>Roseobacteraceae</taxon>
        <taxon>Thalassovita</taxon>
    </lineage>
</organism>
<dbReference type="AlphaFoldDB" id="A0A0P1FQX5"/>
<dbReference type="Gene3D" id="3.40.190.10">
    <property type="entry name" value="Periplasmic binding protein-like II"/>
    <property type="match status" value="2"/>
</dbReference>
<feature type="domain" description="PBP" evidence="3">
    <location>
        <begin position="17"/>
        <end position="309"/>
    </location>
</feature>
<feature type="signal peptide" evidence="2">
    <location>
        <begin position="1"/>
        <end position="23"/>
    </location>
</feature>
<reference evidence="5 7" key="2">
    <citation type="submission" date="2015-09" db="EMBL/GenBank/DDBJ databases">
        <authorList>
            <consortium name="Swine Surveillance"/>
        </authorList>
    </citation>
    <scope>NUCLEOTIDE SEQUENCE [LARGE SCALE GENOMIC DNA]</scope>
    <source>
        <strain evidence="5 7">5120</strain>
    </source>
</reference>
<dbReference type="InterPro" id="IPR050811">
    <property type="entry name" value="Phosphate_ABC_transporter"/>
</dbReference>
<feature type="chain" id="PRO_5009792503" evidence="2">
    <location>
        <begin position="24"/>
        <end position="345"/>
    </location>
</feature>
<evidence type="ECO:0000313" key="4">
    <source>
        <dbReference type="EMBL" id="CUH65864.1"/>
    </source>
</evidence>
<dbReference type="Proteomes" id="UP000051086">
    <property type="component" value="Unassembled WGS sequence"/>
</dbReference>
<dbReference type="Proteomes" id="UP000051887">
    <property type="component" value="Unassembled WGS sequence"/>
</dbReference>
<keyword evidence="6" id="KW-1185">Reference proteome</keyword>
<proteinExistence type="predicted"/>
<dbReference type="PANTHER" id="PTHR30570">
    <property type="entry name" value="PERIPLASMIC PHOSPHATE BINDING COMPONENT OF PHOSPHATE ABC TRANSPORTER"/>
    <property type="match status" value="1"/>
</dbReference>
<evidence type="ECO:0000313" key="6">
    <source>
        <dbReference type="Proteomes" id="UP000051086"/>
    </source>
</evidence>
<dbReference type="EMBL" id="CYSB01000025">
    <property type="protein sequence ID" value="CUH65864.1"/>
    <property type="molecule type" value="Genomic_DNA"/>
</dbReference>
<dbReference type="SUPFAM" id="SSF53850">
    <property type="entry name" value="Periplasmic binding protein-like II"/>
    <property type="match status" value="1"/>
</dbReference>
<dbReference type="InterPro" id="IPR024370">
    <property type="entry name" value="PBP_domain"/>
</dbReference>
<name>A0A0P1FQX5_9RHOB</name>
<evidence type="ECO:0000313" key="5">
    <source>
        <dbReference type="EMBL" id="CUH70709.1"/>
    </source>
</evidence>
<dbReference type="EMBL" id="CYSC01000007">
    <property type="protein sequence ID" value="CUH70709.1"/>
    <property type="molecule type" value="Genomic_DNA"/>
</dbReference>
<evidence type="ECO:0000256" key="2">
    <source>
        <dbReference type="SAM" id="SignalP"/>
    </source>
</evidence>
<evidence type="ECO:0000256" key="1">
    <source>
        <dbReference type="ARBA" id="ARBA00022729"/>
    </source>
</evidence>
<sequence length="345" mass="36392">MSLKRLTAATAMFTAIAATAALAEPVEVAGSSTVFPYAMMSGDTFVENHDFGYPNVESIGSSKGLKRFCEGVGADTLDIATASRKIKAKEIKACAENGVTDIIEVRIGYDGLVFASAKKGPSFNFVPADWYQALAARVLVDGALVENPYTSWAELNADLPDLGIRTFIPASSHGTREVFDQKMMLAGCKATGAYDLLLAENGGDVKAAGKACLITREGKAVEELEVTGTETLDKMRGAKGSIALLGLAFYETNIGELQAATVEGVIPSADVIATGEYLVSRPLFMYVKKANIALTPGLKEYVQNVLSDELSGPGGFLTIFGLVPDPELASTRDMVTNEVTMGASS</sequence>
<accession>A0A0P1FQX5</accession>
<gene>
    <name evidence="5" type="primary">pstS_1</name>
    <name evidence="4" type="ORF">TL5118_01507</name>
    <name evidence="5" type="ORF">TL5120_00489</name>
</gene>
<protein>
    <submittedName>
        <fullName evidence="5">Phosphate-binding protein PstS</fullName>
    </submittedName>
</protein>
<dbReference type="OrthoDB" id="9790048at2"/>
<dbReference type="PANTHER" id="PTHR30570:SF1">
    <property type="entry name" value="PHOSPHATE-BINDING PROTEIN PSTS"/>
    <property type="match status" value="1"/>
</dbReference>